<feature type="compositionally biased region" description="Low complexity" evidence="1">
    <location>
        <begin position="231"/>
        <end position="247"/>
    </location>
</feature>
<accession>A0A8J0TWR4</accession>
<proteinExistence type="predicted"/>
<dbReference type="AGR" id="Xenbase:XB-GENE-22041697"/>
<organism evidence="3 4">
    <name type="scientific">Xenopus laevis</name>
    <name type="common">African clawed frog</name>
    <dbReference type="NCBI Taxonomy" id="8355"/>
    <lineage>
        <taxon>Eukaryota</taxon>
        <taxon>Metazoa</taxon>
        <taxon>Chordata</taxon>
        <taxon>Craniata</taxon>
        <taxon>Vertebrata</taxon>
        <taxon>Euteleostomi</taxon>
        <taxon>Amphibia</taxon>
        <taxon>Batrachia</taxon>
        <taxon>Anura</taxon>
        <taxon>Pipoidea</taxon>
        <taxon>Pipidae</taxon>
        <taxon>Xenopodinae</taxon>
        <taxon>Xenopus</taxon>
        <taxon>Xenopus</taxon>
    </lineage>
</organism>
<dbReference type="Proteomes" id="UP000186698">
    <property type="component" value="Chromosome 9_10L"/>
</dbReference>
<dbReference type="CTD" id="108701727"/>
<evidence type="ECO:0000313" key="5">
    <source>
        <dbReference type="Xenbase" id="XB-GENE-22041697"/>
    </source>
</evidence>
<dbReference type="Xenbase" id="XB-GENE-22041697">
    <property type="gene designation" value="eln2.L"/>
</dbReference>
<dbReference type="RefSeq" id="XP_018092225.1">
    <property type="nucleotide sequence ID" value="XM_018236736.2"/>
</dbReference>
<feature type="region of interest" description="Disordered" evidence="1">
    <location>
        <begin position="231"/>
        <end position="267"/>
    </location>
</feature>
<gene>
    <name evidence="4 5" type="primary">eln2.L</name>
</gene>
<keyword evidence="3" id="KW-1185">Reference proteome</keyword>
<evidence type="ECO:0000256" key="1">
    <source>
        <dbReference type="SAM" id="MobiDB-lite"/>
    </source>
</evidence>
<keyword evidence="2" id="KW-0732">Signal</keyword>
<feature type="signal peptide" evidence="2">
    <location>
        <begin position="1"/>
        <end position="21"/>
    </location>
</feature>
<name>A0A8J0TWR4_XENLA</name>
<sequence>MRGSILLQVSLLLCLVGCSLQGGTGSVQSPVSSPLAVKAGGRYPQFGPQGYQQGPTGVRNGYEAGYGVKAGKPVTGSLGVLPAGKQKPGYGNGRYPSNFQQQGIGANPSKAGYGNGAGLYPSNIQQQGIGGKPPKAGYGSPSGGLPNVGVQPGYGNGAGLYPSNVQQPGTLGKPSKAGYGSSAGVLIGFLNGPGGFPSNIQQPGFGSKPSKAGYGTGNYPRFGAQPGYGAKPSKAGLGAKSSKAGALQQPYPGGLGSKPSKAGYPQGVGNYPRNIPQQGSFQQPYPGGPQEYIQGAAGYPNNYPQQGLGTKPSKAGAYQQPYPNVAGGYPQAVGNYPSGLQQQGLGAKPSKAGAFQQQYPNGAYQQPYPNGLNNFLGNGKGQGVKSPFASLGALGKSSKQGALGKLPYKSQPLPADALGYDSKSLKSGGAQLPFTSQAGYPDPASVKYGGVPVPYGPQGAYPDPSAIKYGGVPQYPETASSPLEEDLSQTVPLEGTQIIAVGPTTPPTTQASPSTPKQKAYKVPEEQAAYRFYGTGYQGCAEC</sequence>
<dbReference type="OrthoDB" id="9909667at2759"/>
<feature type="region of interest" description="Disordered" evidence="1">
    <location>
        <begin position="500"/>
        <end position="522"/>
    </location>
</feature>
<evidence type="ECO:0000313" key="3">
    <source>
        <dbReference type="Proteomes" id="UP000186698"/>
    </source>
</evidence>
<dbReference type="GeneID" id="108701727"/>
<feature type="region of interest" description="Disordered" evidence="1">
    <location>
        <begin position="467"/>
        <end position="486"/>
    </location>
</feature>
<evidence type="ECO:0000313" key="4">
    <source>
        <dbReference type="RefSeq" id="XP_018092225.1"/>
    </source>
</evidence>
<dbReference type="AlphaFoldDB" id="A0A8J0TWR4"/>
<feature type="compositionally biased region" description="Low complexity" evidence="1">
    <location>
        <begin position="507"/>
        <end position="516"/>
    </location>
</feature>
<protein>
    <submittedName>
        <fullName evidence="4">Glutenin, high molecular weight subunit PW212 isoform X6</fullName>
    </submittedName>
</protein>
<reference evidence="4" key="1">
    <citation type="submission" date="2025-08" db="UniProtKB">
        <authorList>
            <consortium name="RefSeq"/>
        </authorList>
    </citation>
    <scope>IDENTIFICATION</scope>
    <source>
        <strain evidence="4">J_2021</strain>
        <tissue evidence="4">Erythrocytes</tissue>
    </source>
</reference>
<evidence type="ECO:0000256" key="2">
    <source>
        <dbReference type="SAM" id="SignalP"/>
    </source>
</evidence>
<feature type="chain" id="PRO_5035297022" evidence="2">
    <location>
        <begin position="22"/>
        <end position="543"/>
    </location>
</feature>